<keyword evidence="4" id="KW-0540">Nuclease</keyword>
<name>A0A9Q4IJE2_9CORY</name>
<keyword evidence="12" id="KW-1185">Reference proteome</keyword>
<dbReference type="AlphaFoldDB" id="A0A9Q4IJE2"/>
<dbReference type="PANTHER" id="PTHR24559:SF450">
    <property type="entry name" value="RNA-DIRECTED DNA POLYMERASE HOMOLOG"/>
    <property type="match status" value="1"/>
</dbReference>
<protein>
    <submittedName>
        <fullName evidence="11">Reverse transcriptase domain-containing protein</fullName>
    </submittedName>
</protein>
<dbReference type="Gene3D" id="3.30.70.270">
    <property type="match status" value="1"/>
</dbReference>
<dbReference type="CDD" id="cd01647">
    <property type="entry name" value="RT_LTR"/>
    <property type="match status" value="1"/>
</dbReference>
<feature type="domain" description="Reverse transcriptase" evidence="10">
    <location>
        <begin position="565"/>
        <end position="740"/>
    </location>
</feature>
<dbReference type="Gene3D" id="2.40.70.10">
    <property type="entry name" value="Acid Proteases"/>
    <property type="match status" value="1"/>
</dbReference>
<evidence type="ECO:0000313" key="12">
    <source>
        <dbReference type="Proteomes" id="UP001071110"/>
    </source>
</evidence>
<dbReference type="Gene3D" id="3.10.10.10">
    <property type="entry name" value="HIV Type 1 Reverse Transcriptase, subunit A, domain 1"/>
    <property type="match status" value="1"/>
</dbReference>
<proteinExistence type="predicted"/>
<dbReference type="InterPro" id="IPR053134">
    <property type="entry name" value="RNA-dir_DNA_polymerase"/>
</dbReference>
<evidence type="ECO:0000313" key="11">
    <source>
        <dbReference type="EMBL" id="MCZ2221928.1"/>
    </source>
</evidence>
<comment type="function">
    <text evidence="8">Poorly processive, error-prone DNA polymerase involved in untargeted mutagenesis. Copies undamaged DNA at stalled replication forks, which arise in vivo from mismatched or misaligned primer ends. These misaligned primers can be extended by PolIV. Exhibits no 3'-5' exonuclease (proofreading) activity. May be involved in translesional synthesis, in conjunction with the beta clamp from PolIII.</text>
</comment>
<evidence type="ECO:0000256" key="5">
    <source>
        <dbReference type="ARBA" id="ARBA00022759"/>
    </source>
</evidence>
<dbReference type="InterPro" id="IPR043502">
    <property type="entry name" value="DNA/RNA_pol_sf"/>
</dbReference>
<organism evidence="11 12">
    <name type="scientific">Corynebacterium pilbarense</name>
    <dbReference type="NCBI Taxonomy" id="1288393"/>
    <lineage>
        <taxon>Bacteria</taxon>
        <taxon>Bacillati</taxon>
        <taxon>Actinomycetota</taxon>
        <taxon>Actinomycetes</taxon>
        <taxon>Mycobacteriales</taxon>
        <taxon>Corynebacteriaceae</taxon>
        <taxon>Corynebacterium</taxon>
    </lineage>
</organism>
<dbReference type="EMBL" id="JANRML010000035">
    <property type="protein sequence ID" value="MCZ2221928.1"/>
    <property type="molecule type" value="Genomic_DNA"/>
</dbReference>
<feature type="non-terminal residue" evidence="11">
    <location>
        <position position="1"/>
    </location>
</feature>
<keyword evidence="3" id="KW-0548">Nucleotidyltransferase</keyword>
<dbReference type="PROSITE" id="PS50878">
    <property type="entry name" value="RT_POL"/>
    <property type="match status" value="1"/>
</dbReference>
<dbReference type="InterPro" id="IPR045358">
    <property type="entry name" value="Ty3_capsid"/>
</dbReference>
<keyword evidence="5" id="KW-0255">Endonuclease</keyword>
<reference evidence="11" key="1">
    <citation type="submission" date="2022-08" db="EMBL/GenBank/DDBJ databases">
        <title>Corynebacterium sp. nov., isolated from clinical breast specimens.</title>
        <authorList>
            <person name="Zhang T."/>
        </authorList>
    </citation>
    <scope>NUCLEOTIDE SEQUENCE</scope>
    <source>
        <strain evidence="11">CCUG 57942</strain>
    </source>
</reference>
<dbReference type="CDD" id="cd00303">
    <property type="entry name" value="retropepsin_like"/>
    <property type="match status" value="1"/>
</dbReference>
<keyword evidence="1" id="KW-0645">Protease</keyword>
<keyword evidence="9" id="KW-0175">Coiled coil</keyword>
<dbReference type="SUPFAM" id="SSF56672">
    <property type="entry name" value="DNA/RNA polymerases"/>
    <property type="match status" value="1"/>
</dbReference>
<keyword evidence="6" id="KW-0378">Hydrolase</keyword>
<feature type="non-terminal residue" evidence="11">
    <location>
        <position position="740"/>
    </location>
</feature>
<sequence length="740" mass="85548">DINDLQKKIVTKDELQEMEAKLEAKMDGLKEEIMEVLKNFVTEKTPESENASHEIHDEDTRKVNQEWRNSNFGLKTNHVPKIDMRKFDGKDPITWILQMEQFFDLHNVPHTQKVRIASLYLEPNQFVWYRWLCSRKSLVTWTIFTEEMIAHYEDTRSNTFFSQLINLKQKGSVTEHIENFQRLNIKVTDIPDEHLIDVFIGTLKDNIQHEVRLWEPKSLENAFKVARNVESKNMAMATRRTYPNIYRENNAPSPKTPQPTRLTPQQLEERKEKVLCFNCDSKYSKGHKCGEKKLFYIDCEEEEEQEQEPSQDENVEAISSEELTPTISCNALAGISTPQTLKIEGYIKKKKVIVLIDSGSTHNFIHYKLAKDLNCFVYPAPEFQVMIADGGTINCSGKCNKINLTMGEYVMNSPMIAIPMGGADVVLGIQWLQSLGTMAFNFQELFMKFSLEGKEIELRGITGKPGKVISSNGMTKLLKKGHQGIIAQLCSLDVQTSKPSIPQDLQRIIDKHSKVFEDIPKGLPPTRNHDHEIHLIPGSVPPNIRPYRYPYAQKSEIERMVEEMLEAGIIRPSQSSYSAPVVMVFKKDSSWHMCPDYRELNKITIKDKFPIPVIDELLDELHGAIYFTKLDLRSGYHQIRMKEEDIPKTTFRTHEGHYEFLVMPFGLTNAPSTFQGLMNSIFKPFLRKFVLVFFDDILIYSKSWEDHVQHVDKVLQLLKEQQLYAKPSKCLFGVKEVEYL</sequence>
<dbReference type="Pfam" id="PF08284">
    <property type="entry name" value="RVP_2"/>
    <property type="match status" value="1"/>
</dbReference>
<evidence type="ECO:0000256" key="2">
    <source>
        <dbReference type="ARBA" id="ARBA00022679"/>
    </source>
</evidence>
<evidence type="ECO:0000256" key="7">
    <source>
        <dbReference type="ARBA" id="ARBA00022918"/>
    </source>
</evidence>
<dbReference type="InterPro" id="IPR021109">
    <property type="entry name" value="Peptidase_aspartic_dom_sf"/>
</dbReference>
<dbReference type="GO" id="GO:0004519">
    <property type="term" value="F:endonuclease activity"/>
    <property type="evidence" value="ECO:0007669"/>
    <property type="project" value="UniProtKB-KW"/>
</dbReference>
<accession>A0A9Q4IJE2</accession>
<gene>
    <name evidence="11" type="ORF">NUW87_11250</name>
</gene>
<evidence type="ECO:0000259" key="10">
    <source>
        <dbReference type="PROSITE" id="PS50878"/>
    </source>
</evidence>
<evidence type="ECO:0000256" key="1">
    <source>
        <dbReference type="ARBA" id="ARBA00022670"/>
    </source>
</evidence>
<dbReference type="FunFam" id="3.10.10.10:FF:000007">
    <property type="entry name" value="Retrovirus-related Pol polyprotein from transposon 17.6-like Protein"/>
    <property type="match status" value="1"/>
</dbReference>
<dbReference type="SUPFAM" id="SSF50630">
    <property type="entry name" value="Acid proteases"/>
    <property type="match status" value="1"/>
</dbReference>
<dbReference type="InterPro" id="IPR000477">
    <property type="entry name" value="RT_dom"/>
</dbReference>
<dbReference type="PANTHER" id="PTHR24559">
    <property type="entry name" value="TRANSPOSON TY3-I GAG-POL POLYPROTEIN"/>
    <property type="match status" value="1"/>
</dbReference>
<dbReference type="GO" id="GO:0008233">
    <property type="term" value="F:peptidase activity"/>
    <property type="evidence" value="ECO:0007669"/>
    <property type="project" value="UniProtKB-KW"/>
</dbReference>
<evidence type="ECO:0000256" key="4">
    <source>
        <dbReference type="ARBA" id="ARBA00022722"/>
    </source>
</evidence>
<keyword evidence="7 11" id="KW-0695">RNA-directed DNA polymerase</keyword>
<dbReference type="Proteomes" id="UP001071110">
    <property type="component" value="Unassembled WGS sequence"/>
</dbReference>
<dbReference type="GO" id="GO:0003964">
    <property type="term" value="F:RNA-directed DNA polymerase activity"/>
    <property type="evidence" value="ECO:0007669"/>
    <property type="project" value="UniProtKB-KW"/>
</dbReference>
<dbReference type="InterPro" id="IPR043128">
    <property type="entry name" value="Rev_trsase/Diguanyl_cyclase"/>
</dbReference>
<dbReference type="Pfam" id="PF19259">
    <property type="entry name" value="Ty3_capsid"/>
    <property type="match status" value="1"/>
</dbReference>
<evidence type="ECO:0000256" key="3">
    <source>
        <dbReference type="ARBA" id="ARBA00022695"/>
    </source>
</evidence>
<keyword evidence="2" id="KW-0808">Transferase</keyword>
<comment type="caution">
    <text evidence="11">The sequence shown here is derived from an EMBL/GenBank/DDBJ whole genome shotgun (WGS) entry which is preliminary data.</text>
</comment>
<evidence type="ECO:0000256" key="6">
    <source>
        <dbReference type="ARBA" id="ARBA00022801"/>
    </source>
</evidence>
<dbReference type="Pfam" id="PF00078">
    <property type="entry name" value="RVT_1"/>
    <property type="match status" value="1"/>
</dbReference>
<dbReference type="GO" id="GO:0006508">
    <property type="term" value="P:proteolysis"/>
    <property type="evidence" value="ECO:0007669"/>
    <property type="project" value="UniProtKB-KW"/>
</dbReference>
<evidence type="ECO:0000256" key="9">
    <source>
        <dbReference type="SAM" id="Coils"/>
    </source>
</evidence>
<evidence type="ECO:0000256" key="8">
    <source>
        <dbReference type="ARBA" id="ARBA00025589"/>
    </source>
</evidence>
<feature type="coiled-coil region" evidence="9">
    <location>
        <begin position="5"/>
        <end position="39"/>
    </location>
</feature>